<dbReference type="RefSeq" id="WP_125565654.1">
    <property type="nucleotide sequence ID" value="NZ_AP019307.1"/>
</dbReference>
<feature type="compositionally biased region" description="Basic and acidic residues" evidence="1">
    <location>
        <begin position="681"/>
        <end position="700"/>
    </location>
</feature>
<feature type="region of interest" description="Disordered" evidence="1">
    <location>
        <begin position="1"/>
        <end position="25"/>
    </location>
</feature>
<reference evidence="3 4" key="1">
    <citation type="submission" date="2018-11" db="EMBL/GenBank/DDBJ databases">
        <title>Complete genome sequence of Nocardioides baekrokdamisoli strain KCTC 39748.</title>
        <authorList>
            <person name="Kang S.W."/>
            <person name="Lee K.C."/>
            <person name="Kim K.K."/>
            <person name="Kim J.S."/>
            <person name="Kim D.S."/>
            <person name="Ko S.H."/>
            <person name="Yang S.H."/>
            <person name="Shin Y.K."/>
            <person name="Lee J.S."/>
        </authorList>
    </citation>
    <scope>NUCLEOTIDE SEQUENCE [LARGE SCALE GENOMIC DNA]</scope>
    <source>
        <strain evidence="3 4">KCTC 39748</strain>
    </source>
</reference>
<accession>A0A3G9IIC0</accession>
<dbReference type="PROSITE" id="PS50206">
    <property type="entry name" value="RHODANESE_3"/>
    <property type="match status" value="1"/>
</dbReference>
<dbReference type="InterPro" id="IPR001763">
    <property type="entry name" value="Rhodanese-like_dom"/>
</dbReference>
<proteinExistence type="predicted"/>
<feature type="region of interest" description="Disordered" evidence="1">
    <location>
        <begin position="669"/>
        <end position="709"/>
    </location>
</feature>
<gene>
    <name evidence="3" type="ORF">Back2_00520</name>
</gene>
<feature type="compositionally biased region" description="Basic and acidic residues" evidence="1">
    <location>
        <begin position="203"/>
        <end position="214"/>
    </location>
</feature>
<dbReference type="AlphaFoldDB" id="A0A3G9IIC0"/>
<evidence type="ECO:0000256" key="1">
    <source>
        <dbReference type="SAM" id="MobiDB-lite"/>
    </source>
</evidence>
<name>A0A3G9IIC0_9ACTN</name>
<sequence length="709" mass="79439">MGKASKRKFDRRQGTRGLTDKEKLRHTKKIDARGQRVPQTIVGYERVAKLGKKRLEEALIARHTARMGRIRRPSPIEQEFLLGALVPIVHLTPTLLSAGASSTRPPCSYYGEWPDHLLWGVDSAVATTRLLMCGQIVGAATVARNQLERWLMHRAHNASMSQNEGESTLDFIARVWSSTETFHEDWSTPVDVEPLSEGGTSGEEPKFDHEHVQTTDGREICPPLTYKILSELMHARWDPNALGWDALGMLEGHAWPDSLHVAVEAVTDAITLCLRQVRTGAAAMALARGDLNDVALLKGSLDWYSSADFDTTKHRLRVTKAMLRDLGYQTDDANAQKERDEQAFETVDDRNPPALLEKRTVSEESTRKLAYPPLSVLAPLVPMEGLSAEAIASADTLADLYEATVRGRKPAGRMWRDNEYLTIAFGWHRSRSISTALDAMEYERSVIGEGFSELNFGGRIAQWILLGEATSLVGAWHENVPSSAAASLLGSGVRSAYWLWLEDDDRAMSVLRCLLEQTARLRVWRLKPEKAARLEEREQTTPRDWLEDAGWRRLRPLNTALGEYAHTKASSRWSSARQLLSSLQVDADPETAISTARGAAIDFVCELIAAEIAEQMESISPTIAEVLKDVLSDVGLDSVTSAKPVEQRLNHIWSQRATRLGDGDFTRVARPETAKAQTPQEELRRRLEQHRGRPRGETWHPRRRRNPFL</sequence>
<feature type="region of interest" description="Disordered" evidence="1">
    <location>
        <begin position="189"/>
        <end position="214"/>
    </location>
</feature>
<keyword evidence="4" id="KW-1185">Reference proteome</keyword>
<protein>
    <recommendedName>
        <fullName evidence="2">Rhodanese domain-containing protein</fullName>
    </recommendedName>
</protein>
<dbReference type="OrthoDB" id="4472709at2"/>
<dbReference type="Proteomes" id="UP000271573">
    <property type="component" value="Chromosome"/>
</dbReference>
<feature type="compositionally biased region" description="Basic residues" evidence="1">
    <location>
        <begin position="1"/>
        <end position="10"/>
    </location>
</feature>
<evidence type="ECO:0000259" key="2">
    <source>
        <dbReference type="PROSITE" id="PS50206"/>
    </source>
</evidence>
<evidence type="ECO:0000313" key="3">
    <source>
        <dbReference type="EMBL" id="BBH15765.1"/>
    </source>
</evidence>
<feature type="domain" description="Rhodanese" evidence="2">
    <location>
        <begin position="270"/>
        <end position="313"/>
    </location>
</feature>
<evidence type="ECO:0000313" key="4">
    <source>
        <dbReference type="Proteomes" id="UP000271573"/>
    </source>
</evidence>
<organism evidence="3 4">
    <name type="scientific">Nocardioides baekrokdamisoli</name>
    <dbReference type="NCBI Taxonomy" id="1804624"/>
    <lineage>
        <taxon>Bacteria</taxon>
        <taxon>Bacillati</taxon>
        <taxon>Actinomycetota</taxon>
        <taxon>Actinomycetes</taxon>
        <taxon>Propionibacteriales</taxon>
        <taxon>Nocardioidaceae</taxon>
        <taxon>Nocardioides</taxon>
    </lineage>
</organism>
<dbReference type="KEGG" id="nbe:Back2_00520"/>
<dbReference type="EMBL" id="AP019307">
    <property type="protein sequence ID" value="BBH15765.1"/>
    <property type="molecule type" value="Genomic_DNA"/>
</dbReference>